<gene>
    <name evidence="2" type="ORF">SCHCODRAFT_233501</name>
</gene>
<dbReference type="KEGG" id="scm:SCHCO_02615607"/>
<dbReference type="Proteomes" id="UP000007431">
    <property type="component" value="Unassembled WGS sequence"/>
</dbReference>
<protein>
    <submittedName>
        <fullName evidence="2">Uncharacterized protein</fullName>
    </submittedName>
</protein>
<feature type="signal peptide" evidence="1">
    <location>
        <begin position="1"/>
        <end position="17"/>
    </location>
</feature>
<evidence type="ECO:0000313" key="3">
    <source>
        <dbReference type="Proteomes" id="UP000007431"/>
    </source>
</evidence>
<dbReference type="AlphaFoldDB" id="D8Q097"/>
<keyword evidence="3" id="KW-1185">Reference proteome</keyword>
<keyword evidence="1" id="KW-0732">Signal</keyword>
<evidence type="ECO:0000313" key="2">
    <source>
        <dbReference type="EMBL" id="EFI99001.1"/>
    </source>
</evidence>
<dbReference type="VEuPathDB" id="FungiDB:SCHCODRAFT_02615607"/>
<dbReference type="eggNOG" id="ENOG502SRQE">
    <property type="taxonomic scope" value="Eukaryota"/>
</dbReference>
<dbReference type="InParanoid" id="D8Q097"/>
<accession>D8Q097</accession>
<feature type="chain" id="PRO_5003120468" evidence="1">
    <location>
        <begin position="18"/>
        <end position="161"/>
    </location>
</feature>
<sequence length="161" mass="17074">MLFTTLIPLSLAALAAATGGPAIEKPAANSVIQPGEEFDFHYYSMADYLRTGYNTSIFLFTSEIGALASGGQNESVTTGHFFGRWSTGSVPNNNHPVEALPEKLTMPDFSVNPGGFGIGKTASDAPMFLAVFEEWAEQSGSVGHKIAYVSTPIIYNGTKSS</sequence>
<dbReference type="GeneID" id="9586466"/>
<evidence type="ECO:0000256" key="1">
    <source>
        <dbReference type="SAM" id="SignalP"/>
    </source>
</evidence>
<dbReference type="OrthoDB" id="3944184at2759"/>
<reference evidence="2 3" key="1">
    <citation type="journal article" date="2010" name="Nat. Biotechnol.">
        <title>Genome sequence of the model mushroom Schizophyllum commune.</title>
        <authorList>
            <person name="Ohm R.A."/>
            <person name="de Jong J.F."/>
            <person name="Lugones L.G."/>
            <person name="Aerts A."/>
            <person name="Kothe E."/>
            <person name="Stajich J.E."/>
            <person name="de Vries R.P."/>
            <person name="Record E."/>
            <person name="Levasseur A."/>
            <person name="Baker S.E."/>
            <person name="Bartholomew K.A."/>
            <person name="Coutinho P.M."/>
            <person name="Erdmann S."/>
            <person name="Fowler T.J."/>
            <person name="Gathman A.C."/>
            <person name="Lombard V."/>
            <person name="Henrissat B."/>
            <person name="Knabe N."/>
            <person name="Kuees U."/>
            <person name="Lilly W.W."/>
            <person name="Lindquist E."/>
            <person name="Lucas S."/>
            <person name="Magnuson J.K."/>
            <person name="Piumi F."/>
            <person name="Raudaskoski M."/>
            <person name="Salamov A."/>
            <person name="Schmutz J."/>
            <person name="Schwarze F.W.M.R."/>
            <person name="vanKuyk P.A."/>
            <person name="Horton J.S."/>
            <person name="Grigoriev I.V."/>
            <person name="Woesten H.A.B."/>
        </authorList>
    </citation>
    <scope>NUCLEOTIDE SEQUENCE [LARGE SCALE GENOMIC DNA]</scope>
    <source>
        <strain evidence="3">H4-8 / FGSC 9210</strain>
    </source>
</reference>
<dbReference type="HOGENOM" id="CLU_138681_0_0_1"/>
<proteinExistence type="predicted"/>
<dbReference type="OMA" id="YDYANYP"/>
<organism evidence="3">
    <name type="scientific">Schizophyllum commune (strain H4-8 / FGSC 9210)</name>
    <name type="common">Split gill fungus</name>
    <dbReference type="NCBI Taxonomy" id="578458"/>
    <lineage>
        <taxon>Eukaryota</taxon>
        <taxon>Fungi</taxon>
        <taxon>Dikarya</taxon>
        <taxon>Basidiomycota</taxon>
        <taxon>Agaricomycotina</taxon>
        <taxon>Agaricomycetes</taxon>
        <taxon>Agaricomycetidae</taxon>
        <taxon>Agaricales</taxon>
        <taxon>Schizophyllaceae</taxon>
        <taxon>Schizophyllum</taxon>
    </lineage>
</organism>
<dbReference type="EMBL" id="GL377304">
    <property type="protein sequence ID" value="EFI99001.1"/>
    <property type="molecule type" value="Genomic_DNA"/>
</dbReference>
<name>D8Q097_SCHCM</name>
<dbReference type="RefSeq" id="XP_003033904.1">
    <property type="nucleotide sequence ID" value="XM_003033858.1"/>
</dbReference>